<feature type="chain" id="PRO_5024413033" description="Lipid/polyisoprenoid-binding YceI-like domain-containing protein" evidence="1">
    <location>
        <begin position="27"/>
        <end position="296"/>
    </location>
</feature>
<dbReference type="RefSeq" id="WP_155318716.1">
    <property type="nucleotide sequence ID" value="NZ_AP021874.1"/>
</dbReference>
<protein>
    <recommendedName>
        <fullName evidence="4">Lipid/polyisoprenoid-binding YceI-like domain-containing protein</fullName>
    </recommendedName>
</protein>
<name>A0A5K7YNL4_9BACT</name>
<accession>A0A5K7YNL4</accession>
<dbReference type="AlphaFoldDB" id="A0A5K7YNL4"/>
<keyword evidence="1" id="KW-0732">Signal</keyword>
<dbReference type="KEGG" id="dalk:DSCA_47260"/>
<reference evidence="2 3" key="1">
    <citation type="submission" date="2019-11" db="EMBL/GenBank/DDBJ databases">
        <title>Comparative genomics of hydrocarbon-degrading Desulfosarcina strains.</title>
        <authorList>
            <person name="Watanabe M."/>
            <person name="Kojima H."/>
            <person name="Fukui M."/>
        </authorList>
    </citation>
    <scope>NUCLEOTIDE SEQUENCE [LARGE SCALE GENOMIC DNA]</scope>
    <source>
        <strain evidence="2 3">PL12</strain>
    </source>
</reference>
<organism evidence="2 3">
    <name type="scientific">Desulfosarcina alkanivorans</name>
    <dbReference type="NCBI Taxonomy" id="571177"/>
    <lineage>
        <taxon>Bacteria</taxon>
        <taxon>Pseudomonadati</taxon>
        <taxon>Thermodesulfobacteriota</taxon>
        <taxon>Desulfobacteria</taxon>
        <taxon>Desulfobacterales</taxon>
        <taxon>Desulfosarcinaceae</taxon>
        <taxon>Desulfosarcina</taxon>
    </lineage>
</organism>
<evidence type="ECO:0000313" key="3">
    <source>
        <dbReference type="Proteomes" id="UP000427906"/>
    </source>
</evidence>
<evidence type="ECO:0000313" key="2">
    <source>
        <dbReference type="EMBL" id="BBO70796.1"/>
    </source>
</evidence>
<dbReference type="EMBL" id="AP021874">
    <property type="protein sequence ID" value="BBO70796.1"/>
    <property type="molecule type" value="Genomic_DNA"/>
</dbReference>
<feature type="signal peptide" evidence="1">
    <location>
        <begin position="1"/>
        <end position="26"/>
    </location>
</feature>
<keyword evidence="3" id="KW-1185">Reference proteome</keyword>
<sequence length="296" mass="32462">MTRKNIFLRSLCSLVFLLSVSLPAICAAGILWDGEFDEFRFAIEKNGGTFLYEPEGYFKPSLSDTDECRYSPTQSILDAYDCVAVGELGAFAISAPGNLFLDAMAMGPDDGVSPSDGLKVQGYLEATPVNLSEDHGVIAEQKVVVWVSRHFSVDREGQRSLGAVLDGEVEFDDFESGPYHKASYTVYGEVTLEEIADGIIQMMPGFPLSLTPSNANVLKNVMLRPENEIQQSVSYQLKITLNLESDIVNFTLADGEVQGVIDGSFQLGTENLPFTLQATISERRAAPWLHLLLLDE</sequence>
<gene>
    <name evidence="2" type="ORF">DSCA_47260</name>
</gene>
<dbReference type="Proteomes" id="UP000427906">
    <property type="component" value="Chromosome"/>
</dbReference>
<evidence type="ECO:0000256" key="1">
    <source>
        <dbReference type="SAM" id="SignalP"/>
    </source>
</evidence>
<evidence type="ECO:0008006" key="4">
    <source>
        <dbReference type="Google" id="ProtNLM"/>
    </source>
</evidence>
<proteinExistence type="predicted"/>